<reference evidence="1" key="2">
    <citation type="submission" date="2022-01" db="EMBL/GenBank/DDBJ databases">
        <authorList>
            <person name="Yamashiro T."/>
            <person name="Shiraishi A."/>
            <person name="Satake H."/>
            <person name="Nakayama K."/>
        </authorList>
    </citation>
    <scope>NUCLEOTIDE SEQUENCE</scope>
</reference>
<protein>
    <recommendedName>
        <fullName evidence="3">Gag-Pol polyprotein</fullName>
    </recommendedName>
</protein>
<name>A0ABQ4XQY0_9ASTR</name>
<gene>
    <name evidence="1" type="ORF">Tco_0682359</name>
</gene>
<proteinExistence type="predicted"/>
<keyword evidence="2" id="KW-1185">Reference proteome</keyword>
<evidence type="ECO:0008006" key="3">
    <source>
        <dbReference type="Google" id="ProtNLM"/>
    </source>
</evidence>
<dbReference type="EMBL" id="BQNB010009744">
    <property type="protein sequence ID" value="GJS67794.1"/>
    <property type="molecule type" value="Genomic_DNA"/>
</dbReference>
<organism evidence="1 2">
    <name type="scientific">Tanacetum coccineum</name>
    <dbReference type="NCBI Taxonomy" id="301880"/>
    <lineage>
        <taxon>Eukaryota</taxon>
        <taxon>Viridiplantae</taxon>
        <taxon>Streptophyta</taxon>
        <taxon>Embryophyta</taxon>
        <taxon>Tracheophyta</taxon>
        <taxon>Spermatophyta</taxon>
        <taxon>Magnoliopsida</taxon>
        <taxon>eudicotyledons</taxon>
        <taxon>Gunneridae</taxon>
        <taxon>Pentapetalae</taxon>
        <taxon>asterids</taxon>
        <taxon>campanulids</taxon>
        <taxon>Asterales</taxon>
        <taxon>Asteraceae</taxon>
        <taxon>Asteroideae</taxon>
        <taxon>Anthemideae</taxon>
        <taxon>Anthemidinae</taxon>
        <taxon>Tanacetum</taxon>
    </lineage>
</organism>
<dbReference type="Proteomes" id="UP001151760">
    <property type="component" value="Unassembled WGS sequence"/>
</dbReference>
<reference evidence="1" key="1">
    <citation type="journal article" date="2022" name="Int. J. Mol. Sci.">
        <title>Draft Genome of Tanacetum Coccineum: Genomic Comparison of Closely Related Tanacetum-Family Plants.</title>
        <authorList>
            <person name="Yamashiro T."/>
            <person name="Shiraishi A."/>
            <person name="Nakayama K."/>
            <person name="Satake H."/>
        </authorList>
    </citation>
    <scope>NUCLEOTIDE SEQUENCE</scope>
</reference>
<accession>A0ABQ4XQY0</accession>
<evidence type="ECO:0000313" key="2">
    <source>
        <dbReference type="Proteomes" id="UP001151760"/>
    </source>
</evidence>
<sequence length="333" mass="38334">MTRQWLHTNSEVCMYALTVSTIEPKNIKEAMADHSWIESMQDELNQFERLQVWELVPRPEGKNVIALKWLWKNKESFAPVAGLEAIRKKFMSANLKGFIVLNFQFTVTGAKAREFEFKKQDCTAMSTAEAEYVSLSAICAQVDLDAYQLLDYRILIQSDSDSITRERGGTCGYLLCRKQEYQLADLFTKALPKERFEYLVHRIVIIMAQQQHAADVHPDELCPPNKRYDLYGCEQKCVGTVQCPSDVLGFTMESRLVFNSRLFWSSTALADVMQDILQVLDYTRYGDGDNPPLRARVAFTIFQEDDIMKNIFNSGRNKNKVGMRIPAWMITDE</sequence>
<comment type="caution">
    <text evidence="1">The sequence shown here is derived from an EMBL/GenBank/DDBJ whole genome shotgun (WGS) entry which is preliminary data.</text>
</comment>
<evidence type="ECO:0000313" key="1">
    <source>
        <dbReference type="EMBL" id="GJS67794.1"/>
    </source>
</evidence>